<name>A0AAU7UB66_9DEIO</name>
<accession>A0AAU7UB66</accession>
<protein>
    <submittedName>
        <fullName evidence="2">Uncharacterized protein</fullName>
    </submittedName>
</protein>
<dbReference type="RefSeq" id="WP_350243777.1">
    <property type="nucleotide sequence ID" value="NZ_CP158299.1"/>
</dbReference>
<sequence>MIKRPDRRTVLQTVLALVVLLSLGAALFIAFVRPPLLKYGSAGGVVDGRSLCAAEGERAAEAANPFAQFFPGAESKKVAAVRNRAVVDCLSETAVNTPLLLVRVLLLLVPATAAAAYSRRLQFG</sequence>
<reference evidence="2" key="1">
    <citation type="submission" date="2024-06" db="EMBL/GenBank/DDBJ databases">
        <title>Draft Genome Sequence of Deinococcus sonorensis Type Strain KR-87, a Biofilm Producing Representative of the Genus Deinococcus.</title>
        <authorList>
            <person name="Boren L.S."/>
            <person name="Grosso R.A."/>
            <person name="Hugenberg-Cox A.N."/>
            <person name="Hill J.T.E."/>
            <person name="Albert C.M."/>
            <person name="Tuohy J.M."/>
        </authorList>
    </citation>
    <scope>NUCLEOTIDE SEQUENCE</scope>
    <source>
        <strain evidence="2">KR-87</strain>
    </source>
</reference>
<feature type="transmembrane region" description="Helical" evidence="1">
    <location>
        <begin position="12"/>
        <end position="32"/>
    </location>
</feature>
<evidence type="ECO:0000256" key="1">
    <source>
        <dbReference type="SAM" id="Phobius"/>
    </source>
</evidence>
<keyword evidence="1" id="KW-1133">Transmembrane helix</keyword>
<gene>
    <name evidence="2" type="ORF">ABOD76_05370</name>
</gene>
<feature type="transmembrane region" description="Helical" evidence="1">
    <location>
        <begin position="100"/>
        <end position="118"/>
    </location>
</feature>
<evidence type="ECO:0000313" key="2">
    <source>
        <dbReference type="EMBL" id="XBV85736.1"/>
    </source>
</evidence>
<keyword evidence="1" id="KW-0812">Transmembrane</keyword>
<keyword evidence="1" id="KW-0472">Membrane</keyword>
<dbReference type="KEGG" id="dsc:ABOD76_05370"/>
<organism evidence="2">
    <name type="scientific">Deinococcus sonorensis KR-87</name>
    <dbReference type="NCBI Taxonomy" id="694439"/>
    <lineage>
        <taxon>Bacteria</taxon>
        <taxon>Thermotogati</taxon>
        <taxon>Deinococcota</taxon>
        <taxon>Deinococci</taxon>
        <taxon>Deinococcales</taxon>
        <taxon>Deinococcaceae</taxon>
        <taxon>Deinococcus</taxon>
    </lineage>
</organism>
<dbReference type="EMBL" id="CP158299">
    <property type="protein sequence ID" value="XBV85736.1"/>
    <property type="molecule type" value="Genomic_DNA"/>
</dbReference>
<proteinExistence type="predicted"/>
<dbReference type="AlphaFoldDB" id="A0AAU7UB66"/>